<protein>
    <submittedName>
        <fullName evidence="2">Uncharacterized protein</fullName>
    </submittedName>
</protein>
<name>A0A9W6GS34_9HYPH</name>
<dbReference type="RefSeq" id="WP_281800648.1">
    <property type="nucleotide sequence ID" value="NZ_BSEC01000001.1"/>
</dbReference>
<keyword evidence="1" id="KW-1133">Transmembrane helix</keyword>
<reference evidence="2" key="1">
    <citation type="journal article" date="2023" name="Int. J. Syst. Evol. Microbiol.">
        <title>Methylocystis iwaonis sp. nov., a type II methane-oxidizing bacterium from surface soil of a rice paddy field in Japan, and emended description of the genus Methylocystis (ex Whittenbury et al. 1970) Bowman et al. 1993.</title>
        <authorList>
            <person name="Kaise H."/>
            <person name="Sawadogo J.B."/>
            <person name="Alam M.S."/>
            <person name="Ueno C."/>
            <person name="Dianou D."/>
            <person name="Shinjo R."/>
            <person name="Asakawa S."/>
        </authorList>
    </citation>
    <scope>NUCLEOTIDE SEQUENCE</scope>
    <source>
        <strain evidence="2">LMG27198</strain>
    </source>
</reference>
<proteinExistence type="predicted"/>
<dbReference type="EMBL" id="BSEC01000001">
    <property type="protein sequence ID" value="GLI91815.1"/>
    <property type="molecule type" value="Genomic_DNA"/>
</dbReference>
<keyword evidence="1" id="KW-0812">Transmembrane</keyword>
<organism evidence="2 3">
    <name type="scientific">Methylocystis echinoides</name>
    <dbReference type="NCBI Taxonomy" id="29468"/>
    <lineage>
        <taxon>Bacteria</taxon>
        <taxon>Pseudomonadati</taxon>
        <taxon>Pseudomonadota</taxon>
        <taxon>Alphaproteobacteria</taxon>
        <taxon>Hyphomicrobiales</taxon>
        <taxon>Methylocystaceae</taxon>
        <taxon>Methylocystis</taxon>
    </lineage>
</organism>
<evidence type="ECO:0000313" key="3">
    <source>
        <dbReference type="Proteomes" id="UP001144323"/>
    </source>
</evidence>
<comment type="caution">
    <text evidence="2">The sequence shown here is derived from an EMBL/GenBank/DDBJ whole genome shotgun (WGS) entry which is preliminary data.</text>
</comment>
<keyword evidence="1" id="KW-0472">Membrane</keyword>
<evidence type="ECO:0000313" key="2">
    <source>
        <dbReference type="EMBL" id="GLI91815.1"/>
    </source>
</evidence>
<accession>A0A9W6GS34</accession>
<keyword evidence="3" id="KW-1185">Reference proteome</keyword>
<dbReference type="AlphaFoldDB" id="A0A9W6GS34"/>
<sequence length="58" mass="6163">MLALTVPEALGSLSPMAGDAMKKNHNSLCMTLVLRLVIVIGAVALYLRGRLTPERDAA</sequence>
<evidence type="ECO:0000256" key="1">
    <source>
        <dbReference type="SAM" id="Phobius"/>
    </source>
</evidence>
<feature type="transmembrane region" description="Helical" evidence="1">
    <location>
        <begin position="25"/>
        <end position="47"/>
    </location>
</feature>
<dbReference type="Proteomes" id="UP001144323">
    <property type="component" value="Unassembled WGS sequence"/>
</dbReference>
<gene>
    <name evidence="2" type="ORF">LMG27198_08070</name>
</gene>